<dbReference type="Pfam" id="PF05979">
    <property type="entry name" value="DUF896"/>
    <property type="match status" value="1"/>
</dbReference>
<dbReference type="PANTHER" id="PTHR37300:SF2">
    <property type="entry name" value="UPF0291 PROTEIN BC_1827"/>
    <property type="match status" value="1"/>
</dbReference>
<evidence type="ECO:0000256" key="2">
    <source>
        <dbReference type="HAMAP-Rule" id="MF_01103"/>
    </source>
</evidence>
<name>A0ABW4YHM7_9BACL</name>
<keyword evidence="1 2" id="KW-0963">Cytoplasm</keyword>
<comment type="subcellular location">
    <subcellularLocation>
        <location evidence="2">Cytoplasm</location>
    </subcellularLocation>
</comment>
<comment type="caution">
    <text evidence="3">The sequence shown here is derived from an EMBL/GenBank/DDBJ whole genome shotgun (WGS) entry which is preliminary data.</text>
</comment>
<dbReference type="HAMAP" id="MF_01103">
    <property type="entry name" value="UPF0291"/>
    <property type="match status" value="1"/>
</dbReference>
<evidence type="ECO:0000313" key="3">
    <source>
        <dbReference type="EMBL" id="MFD2115193.1"/>
    </source>
</evidence>
<dbReference type="SUPFAM" id="SSF158221">
    <property type="entry name" value="YnzC-like"/>
    <property type="match status" value="1"/>
</dbReference>
<accession>A0ABW4YHM7</accession>
<dbReference type="PANTHER" id="PTHR37300">
    <property type="entry name" value="UPF0291 PROTEIN CBO2609/CLC_2481"/>
    <property type="match status" value="1"/>
</dbReference>
<dbReference type="EMBL" id="JBHUHO010000013">
    <property type="protein sequence ID" value="MFD2115193.1"/>
    <property type="molecule type" value="Genomic_DNA"/>
</dbReference>
<reference evidence="4" key="1">
    <citation type="journal article" date="2019" name="Int. J. Syst. Evol. Microbiol.">
        <title>The Global Catalogue of Microorganisms (GCM) 10K type strain sequencing project: providing services to taxonomists for standard genome sequencing and annotation.</title>
        <authorList>
            <consortium name="The Broad Institute Genomics Platform"/>
            <consortium name="The Broad Institute Genome Sequencing Center for Infectious Disease"/>
            <person name="Wu L."/>
            <person name="Ma J."/>
        </authorList>
    </citation>
    <scope>NUCLEOTIDE SEQUENCE [LARGE SCALE GENOMIC DNA]</scope>
    <source>
        <strain evidence="4">GH52</strain>
    </source>
</reference>
<keyword evidence="4" id="KW-1185">Reference proteome</keyword>
<sequence length="80" mass="9161">MMIKNLERINALAKKQREEGLTNAEWVEQQVLREDYLREIRGQVVNTFAGLTVLDALGNEVTPDKLRKEKEANAAKEKAH</sequence>
<protein>
    <recommendedName>
        <fullName evidence="2">UPF0291 protein ACFSJH_05515</fullName>
    </recommendedName>
</protein>
<dbReference type="InterPro" id="IPR009242">
    <property type="entry name" value="DUF896"/>
</dbReference>
<organism evidence="3 4">
    <name type="scientific">Paenibacillus yanchengensis</name>
    <dbReference type="NCBI Taxonomy" id="2035833"/>
    <lineage>
        <taxon>Bacteria</taxon>
        <taxon>Bacillati</taxon>
        <taxon>Bacillota</taxon>
        <taxon>Bacilli</taxon>
        <taxon>Bacillales</taxon>
        <taxon>Paenibacillaceae</taxon>
        <taxon>Paenibacillus</taxon>
    </lineage>
</organism>
<evidence type="ECO:0000256" key="1">
    <source>
        <dbReference type="ARBA" id="ARBA00022490"/>
    </source>
</evidence>
<comment type="similarity">
    <text evidence="2">Belongs to the UPF0291 family.</text>
</comment>
<gene>
    <name evidence="3" type="ORF">ACFSJH_05515</name>
</gene>
<proteinExistence type="inferred from homology"/>
<dbReference type="RefSeq" id="WP_377770217.1">
    <property type="nucleotide sequence ID" value="NZ_JBHUHO010000013.1"/>
</dbReference>
<dbReference type="Gene3D" id="1.10.287.540">
    <property type="entry name" value="Helix hairpin bin"/>
    <property type="match status" value="1"/>
</dbReference>
<dbReference type="Proteomes" id="UP001597362">
    <property type="component" value="Unassembled WGS sequence"/>
</dbReference>
<evidence type="ECO:0000313" key="4">
    <source>
        <dbReference type="Proteomes" id="UP001597362"/>
    </source>
</evidence>